<dbReference type="Proteomes" id="UP000839052">
    <property type="component" value="Chromosome"/>
</dbReference>
<gene>
    <name evidence="1" type="ORF">NTG6680_2055</name>
</gene>
<dbReference type="EMBL" id="OU912926">
    <property type="protein sequence ID" value="CAG9933304.1"/>
    <property type="molecule type" value="Genomic_DNA"/>
</dbReference>
<evidence type="ECO:0000313" key="1">
    <source>
        <dbReference type="EMBL" id="CAG9933304.1"/>
    </source>
</evidence>
<name>A0ABM8Z0F8_9PROT</name>
<evidence type="ECO:0000313" key="2">
    <source>
        <dbReference type="Proteomes" id="UP000839052"/>
    </source>
</evidence>
<reference evidence="1 2" key="1">
    <citation type="submission" date="2021-10" db="EMBL/GenBank/DDBJ databases">
        <authorList>
            <person name="Koch H."/>
        </authorList>
    </citation>
    <scope>NUCLEOTIDE SEQUENCE [LARGE SCALE GENOMIC DNA]</scope>
    <source>
        <strain evidence="1">6680</strain>
    </source>
</reference>
<protein>
    <submittedName>
        <fullName evidence="1">Uncharacterized protein</fullName>
    </submittedName>
</protein>
<proteinExistence type="predicted"/>
<organism evidence="1 2">
    <name type="scientific">Candidatus Nitrotoga arctica</name>
    <dbReference type="NCBI Taxonomy" id="453162"/>
    <lineage>
        <taxon>Bacteria</taxon>
        <taxon>Pseudomonadati</taxon>
        <taxon>Pseudomonadota</taxon>
        <taxon>Betaproteobacteria</taxon>
        <taxon>Nitrosomonadales</taxon>
        <taxon>Gallionellaceae</taxon>
        <taxon>Candidatus Nitrotoga</taxon>
    </lineage>
</organism>
<accession>A0ABM8Z0F8</accession>
<sequence length="53" mass="5328">MFLASLLAGSLGAAILWPRAAEQKGSISCTIEVLSGCVDASDAIANPPKAALK</sequence>
<keyword evidence="2" id="KW-1185">Reference proteome</keyword>